<proteinExistence type="predicted"/>
<evidence type="ECO:0000313" key="2">
    <source>
        <dbReference type="Proteomes" id="UP000887458"/>
    </source>
</evidence>
<reference evidence="1 2" key="2">
    <citation type="journal article" date="2022" name="Mol. Biol. Evol.">
        <title>Comparative Genomics Reveals Insights into the Divergent Evolution of Astigmatic Mites and Household Pest Adaptations.</title>
        <authorList>
            <person name="Xiong Q."/>
            <person name="Wan A.T."/>
            <person name="Liu X."/>
            <person name="Fung C.S."/>
            <person name="Xiao X."/>
            <person name="Malainual N."/>
            <person name="Hou J."/>
            <person name="Wang L."/>
            <person name="Wang M."/>
            <person name="Yang K.Y."/>
            <person name="Cui Y."/>
            <person name="Leung E.L."/>
            <person name="Nong W."/>
            <person name="Shin S.K."/>
            <person name="Au S.W."/>
            <person name="Jeong K.Y."/>
            <person name="Chew F.T."/>
            <person name="Hui J.H."/>
            <person name="Leung T.F."/>
            <person name="Tungtrongchitr A."/>
            <person name="Zhong N."/>
            <person name="Liu Z."/>
            <person name="Tsui S.K."/>
        </authorList>
    </citation>
    <scope>NUCLEOTIDE SEQUENCE [LARGE SCALE GENOMIC DNA]</scope>
    <source>
        <strain evidence="1">Derp</strain>
    </source>
</reference>
<keyword evidence="2" id="KW-1185">Reference proteome</keyword>
<comment type="caution">
    <text evidence="1">The sequence shown here is derived from an EMBL/GenBank/DDBJ whole genome shotgun (WGS) entry which is preliminary data.</text>
</comment>
<dbReference type="Proteomes" id="UP000887458">
    <property type="component" value="Unassembled WGS sequence"/>
</dbReference>
<organism evidence="1 2">
    <name type="scientific">Dermatophagoides pteronyssinus</name>
    <name type="common">European house dust mite</name>
    <dbReference type="NCBI Taxonomy" id="6956"/>
    <lineage>
        <taxon>Eukaryota</taxon>
        <taxon>Metazoa</taxon>
        <taxon>Ecdysozoa</taxon>
        <taxon>Arthropoda</taxon>
        <taxon>Chelicerata</taxon>
        <taxon>Arachnida</taxon>
        <taxon>Acari</taxon>
        <taxon>Acariformes</taxon>
        <taxon>Sarcoptiformes</taxon>
        <taxon>Astigmata</taxon>
        <taxon>Psoroptidia</taxon>
        <taxon>Analgoidea</taxon>
        <taxon>Pyroglyphidae</taxon>
        <taxon>Dermatophagoidinae</taxon>
        <taxon>Dermatophagoides</taxon>
    </lineage>
</organism>
<gene>
    <name evidence="1" type="ORF">DERP_015294</name>
</gene>
<name>A0ABQ8J5R6_DERPT</name>
<reference evidence="1 2" key="1">
    <citation type="journal article" date="2018" name="J. Allergy Clin. Immunol.">
        <title>High-quality assembly of Dermatophagoides pteronyssinus genome and transcriptome reveals a wide range of novel allergens.</title>
        <authorList>
            <person name="Liu X.Y."/>
            <person name="Yang K.Y."/>
            <person name="Wang M.Q."/>
            <person name="Kwok J.S."/>
            <person name="Zeng X."/>
            <person name="Yang Z."/>
            <person name="Xiao X.J."/>
            <person name="Lau C.P."/>
            <person name="Li Y."/>
            <person name="Huang Z.M."/>
            <person name="Ba J.G."/>
            <person name="Yim A.K."/>
            <person name="Ouyang C.Y."/>
            <person name="Ngai S.M."/>
            <person name="Chan T.F."/>
            <person name="Leung E.L."/>
            <person name="Liu L."/>
            <person name="Liu Z.G."/>
            <person name="Tsui S.K."/>
        </authorList>
    </citation>
    <scope>NUCLEOTIDE SEQUENCE [LARGE SCALE GENOMIC DNA]</scope>
    <source>
        <strain evidence="1">Derp</strain>
    </source>
</reference>
<protein>
    <submittedName>
        <fullName evidence="1">Uncharacterized protein</fullName>
    </submittedName>
</protein>
<evidence type="ECO:0000313" key="1">
    <source>
        <dbReference type="EMBL" id="KAH9417914.1"/>
    </source>
</evidence>
<dbReference type="EMBL" id="NJHN03000069">
    <property type="protein sequence ID" value="KAH9417914.1"/>
    <property type="molecule type" value="Genomic_DNA"/>
</dbReference>
<accession>A0ABQ8J5R6</accession>
<sequence>MKENLNDDVLNLKRIRFEYCHNQKDKHEIDNNKCETFYAVVVVIIIDNGKDEPTSYEDLSQI</sequence>